<sequence>MKHKKIKIAAALLVVGLIGGVIYNQVTAKKSYDYSDYYVETKTTKKESKKENEETSEKELPLSLLKQTNKDVVGILEFDDRIIYEPIVQAPNNDYYVRKNINKEYANAGIPFVSADGNIDSKNVVIYGHSSKWDNIIFTPLMSYTDHNYYKKHDTFKFITEDETKIYQIFGVMNVDLNNLNDSLEFTQTEWDSTNSFNAFISDSINRGLYKTGVSVNKDDRLTTLVTCDTRDNNKRIVILAKLVNIANV</sequence>
<dbReference type="RefSeq" id="WP_154556722.1">
    <property type="nucleotide sequence ID" value="NZ_VUMR01000083.1"/>
</dbReference>
<evidence type="ECO:0000313" key="3">
    <source>
        <dbReference type="EMBL" id="MSS57191.1"/>
    </source>
</evidence>
<accession>A0A6N7VHB4</accession>
<dbReference type="InterPro" id="IPR005754">
    <property type="entry name" value="Sortase"/>
</dbReference>
<keyword evidence="4" id="KW-1185">Reference proteome</keyword>
<evidence type="ECO:0000313" key="4">
    <source>
        <dbReference type="Proteomes" id="UP000434241"/>
    </source>
</evidence>
<dbReference type="EMBL" id="VUMR01000083">
    <property type="protein sequence ID" value="MSS57191.1"/>
    <property type="molecule type" value="Genomic_DNA"/>
</dbReference>
<reference evidence="3 4" key="1">
    <citation type="submission" date="2019-08" db="EMBL/GenBank/DDBJ databases">
        <title>In-depth cultivation of the pig gut microbiome towards novel bacterial diversity and tailored functional studies.</title>
        <authorList>
            <person name="Wylensek D."/>
            <person name="Hitch T.C.A."/>
            <person name="Clavel T."/>
        </authorList>
    </citation>
    <scope>NUCLEOTIDE SEQUENCE [LARGE SCALE GENOMIC DNA]</scope>
    <source>
        <strain evidence="3 4">LKV-472-APC-3</strain>
    </source>
</reference>
<dbReference type="AlphaFoldDB" id="A0A6N7VHB4"/>
<dbReference type="GO" id="GO:0016787">
    <property type="term" value="F:hydrolase activity"/>
    <property type="evidence" value="ECO:0007669"/>
    <property type="project" value="UniProtKB-KW"/>
</dbReference>
<evidence type="ECO:0000256" key="2">
    <source>
        <dbReference type="PIRSR" id="PIRSR605754-1"/>
    </source>
</evidence>
<name>A0A6N7VHB4_9FIRM</name>
<dbReference type="Proteomes" id="UP000434241">
    <property type="component" value="Unassembled WGS sequence"/>
</dbReference>
<comment type="caution">
    <text evidence="3">The sequence shown here is derived from an EMBL/GenBank/DDBJ whole genome shotgun (WGS) entry which is preliminary data.</text>
</comment>
<dbReference type="Gene3D" id="2.40.260.10">
    <property type="entry name" value="Sortase"/>
    <property type="match status" value="1"/>
</dbReference>
<organism evidence="3 4">
    <name type="scientific">Holdemanella porci</name>
    <dbReference type="NCBI Taxonomy" id="2652276"/>
    <lineage>
        <taxon>Bacteria</taxon>
        <taxon>Bacillati</taxon>
        <taxon>Bacillota</taxon>
        <taxon>Erysipelotrichia</taxon>
        <taxon>Erysipelotrichales</taxon>
        <taxon>Erysipelotrichaceae</taxon>
        <taxon>Holdemanella</taxon>
    </lineage>
</organism>
<protein>
    <submittedName>
        <fullName evidence="3">Class B sortase</fullName>
    </submittedName>
</protein>
<dbReference type="InterPro" id="IPR009835">
    <property type="entry name" value="SrtB"/>
</dbReference>
<evidence type="ECO:0000256" key="1">
    <source>
        <dbReference type="ARBA" id="ARBA00022801"/>
    </source>
</evidence>
<gene>
    <name evidence="3" type="ORF">FYJ55_10075</name>
</gene>
<dbReference type="InterPro" id="IPR023365">
    <property type="entry name" value="Sortase_dom-sf"/>
</dbReference>
<feature type="active site" description="Acyl-thioester intermediate" evidence="2">
    <location>
        <position position="228"/>
    </location>
</feature>
<dbReference type="SUPFAM" id="SSF63817">
    <property type="entry name" value="Sortase"/>
    <property type="match status" value="1"/>
</dbReference>
<dbReference type="Pfam" id="PF04203">
    <property type="entry name" value="Sortase"/>
    <property type="match status" value="1"/>
</dbReference>
<keyword evidence="1" id="KW-0378">Hydrolase</keyword>
<feature type="active site" description="Proton donor/acceptor" evidence="2">
    <location>
        <position position="129"/>
    </location>
</feature>
<proteinExistence type="predicted"/>
<dbReference type="CDD" id="cd05826">
    <property type="entry name" value="Sortase_B"/>
    <property type="match status" value="1"/>
</dbReference>
<dbReference type="GeneID" id="93159628"/>